<dbReference type="InterPro" id="IPR029016">
    <property type="entry name" value="GAF-like_dom_sf"/>
</dbReference>
<gene>
    <name evidence="4" type="primary">iclR_4</name>
    <name evidence="3" type="ORF">TL5118_03744</name>
    <name evidence="4" type="ORF">TL5120_02985</name>
</gene>
<dbReference type="OrthoDB" id="6811967at2"/>
<dbReference type="EMBL" id="CYSC01000035">
    <property type="protein sequence ID" value="CUH73178.1"/>
    <property type="molecule type" value="Genomic_DNA"/>
</dbReference>
<dbReference type="AlphaFoldDB" id="A0A0P1G701"/>
<dbReference type="SUPFAM" id="SSF63829">
    <property type="entry name" value="Calcium-dependent phosphotriesterase"/>
    <property type="match status" value="1"/>
</dbReference>
<proteinExistence type="predicted"/>
<evidence type="ECO:0000259" key="2">
    <source>
        <dbReference type="PROSITE" id="PS51078"/>
    </source>
</evidence>
<dbReference type="EMBL" id="CYSB01000040">
    <property type="protein sequence ID" value="CUH69774.1"/>
    <property type="molecule type" value="Genomic_DNA"/>
</dbReference>
<dbReference type="GO" id="GO:0003677">
    <property type="term" value="F:DNA binding"/>
    <property type="evidence" value="ECO:0007669"/>
    <property type="project" value="TreeGrafter"/>
</dbReference>
<dbReference type="InterPro" id="IPR011042">
    <property type="entry name" value="6-blade_b-propeller_TolB-like"/>
</dbReference>
<dbReference type="InterPro" id="IPR014757">
    <property type="entry name" value="Tscrpt_reg_IclR_C"/>
</dbReference>
<accession>A0A0P1G701</accession>
<dbReference type="GO" id="GO:0045892">
    <property type="term" value="P:negative regulation of DNA-templated transcription"/>
    <property type="evidence" value="ECO:0007669"/>
    <property type="project" value="TreeGrafter"/>
</dbReference>
<dbReference type="Proteomes" id="UP000051887">
    <property type="component" value="Unassembled WGS sequence"/>
</dbReference>
<dbReference type="Proteomes" id="UP000051086">
    <property type="component" value="Unassembled WGS sequence"/>
</dbReference>
<evidence type="ECO:0000313" key="3">
    <source>
        <dbReference type="EMBL" id="CUH69774.1"/>
    </source>
</evidence>
<reference evidence="3 5" key="2">
    <citation type="submission" date="2015-09" db="EMBL/GenBank/DDBJ databases">
        <authorList>
            <person name="Rodrigo-Torres L."/>
            <person name="Arahal D.R."/>
        </authorList>
    </citation>
    <scope>NUCLEOTIDE SEQUENCE [LARGE SCALE GENOMIC DNA]</scope>
    <source>
        <strain evidence="3 5">CECT 5118</strain>
    </source>
</reference>
<evidence type="ECO:0000313" key="5">
    <source>
        <dbReference type="Proteomes" id="UP000051086"/>
    </source>
</evidence>
<name>A0A0P1G701_9RHOB</name>
<keyword evidence="5" id="KW-1185">Reference proteome</keyword>
<evidence type="ECO:0000313" key="6">
    <source>
        <dbReference type="Proteomes" id="UP000051887"/>
    </source>
</evidence>
<dbReference type="GO" id="GO:0003700">
    <property type="term" value="F:DNA-binding transcription factor activity"/>
    <property type="evidence" value="ECO:0007669"/>
    <property type="project" value="TreeGrafter"/>
</dbReference>
<reference evidence="4 6" key="1">
    <citation type="submission" date="2015-09" db="EMBL/GenBank/DDBJ databases">
        <authorList>
            <consortium name="Swine Surveillance"/>
        </authorList>
    </citation>
    <scope>NUCLEOTIDE SEQUENCE [LARGE SCALE GENOMIC DNA]</scope>
    <source>
        <strain evidence="4 6">5120</strain>
    </source>
</reference>
<dbReference type="Gene3D" id="2.120.10.30">
    <property type="entry name" value="TolB, C-terminal domain"/>
    <property type="match status" value="1"/>
</dbReference>
<dbReference type="Pfam" id="PF08450">
    <property type="entry name" value="SGL"/>
    <property type="match status" value="1"/>
</dbReference>
<organism evidence="4 6">
    <name type="scientific">Thalassovita autumnalis</name>
    <dbReference type="NCBI Taxonomy" id="2072972"/>
    <lineage>
        <taxon>Bacteria</taxon>
        <taxon>Pseudomonadati</taxon>
        <taxon>Pseudomonadota</taxon>
        <taxon>Alphaproteobacteria</taxon>
        <taxon>Rhodobacterales</taxon>
        <taxon>Roseobacteraceae</taxon>
        <taxon>Thalassovita</taxon>
    </lineage>
</organism>
<dbReference type="PROSITE" id="PS51078">
    <property type="entry name" value="ICLR_ED"/>
    <property type="match status" value="1"/>
</dbReference>
<feature type="domain" description="IclR-ED" evidence="2">
    <location>
        <begin position="80"/>
        <end position="269"/>
    </location>
</feature>
<dbReference type="InterPro" id="IPR013658">
    <property type="entry name" value="SGL"/>
</dbReference>
<dbReference type="PANTHER" id="PTHR30136">
    <property type="entry name" value="HELIX-TURN-HELIX TRANSCRIPTIONAL REGULATOR, ICLR FAMILY"/>
    <property type="match status" value="1"/>
</dbReference>
<dbReference type="RefSeq" id="WP_058244325.1">
    <property type="nucleotide sequence ID" value="NZ_CYSB01000040.1"/>
</dbReference>
<dbReference type="Pfam" id="PF01614">
    <property type="entry name" value="IclR_C"/>
    <property type="match status" value="1"/>
</dbReference>
<dbReference type="InterPro" id="IPR050707">
    <property type="entry name" value="HTH_MetabolicPath_Reg"/>
</dbReference>
<dbReference type="SUPFAM" id="SSF55781">
    <property type="entry name" value="GAF domain-like"/>
    <property type="match status" value="1"/>
</dbReference>
<evidence type="ECO:0000256" key="1">
    <source>
        <dbReference type="SAM" id="MobiDB-lite"/>
    </source>
</evidence>
<dbReference type="Gene3D" id="3.30.450.40">
    <property type="match status" value="1"/>
</dbReference>
<feature type="region of interest" description="Disordered" evidence="1">
    <location>
        <begin position="1"/>
        <end position="23"/>
    </location>
</feature>
<protein>
    <submittedName>
        <fullName evidence="4">Acetate operon repressor</fullName>
    </submittedName>
</protein>
<evidence type="ECO:0000313" key="4">
    <source>
        <dbReference type="EMBL" id="CUH73178.1"/>
    </source>
</evidence>
<sequence length="536" mass="58905">MTEPKSPAAGDRMPDPPDPAPEMADALRCAKTIILQVRSSPHGVRRDQLTALREFGSDLVNFCLQDLLDRDVLRSEPGDQSYSLSFSELQSIVDMVRRRELALVAQPELSELRNLCGESAVVSVDDGQAARNLAHVLGPHPMPVIDEFSTRFLYHCSASGKVVLAYATQERQDRLLNQPLTQRTEHTLRDRAALRLDLQETKRRGYSISDEEFSIGQRAVSAPIFGESGEVIGCITVAGPSYRIPHARIPALAEAVKAAARRITDQMIRPDLTPKRPTDISVLSEQASGECSAPKWSEERQSFLWIDRDDNQLWQSKLDGSSEQLHQFTTRPQGLVVTTADQVVALCGDRLINLSSGKESLMESPVQCAVPGTANDIWAVTERYGEKQLINLTLDGHASDHAVLPLGLGSITYCAVSGSIYLAVPDRGEILSYNLITRQLKQICQFSKASGRPAALAIDANWSLWVAFEQGWGLSKLSLNGQLLARYTLPLPHPTGLCFGGPNRDRLMVTSKRDGQPQEVLDHAPLAGHALLLQLD</sequence>
<dbReference type="PANTHER" id="PTHR30136:SF24">
    <property type="entry name" value="HTH-TYPE TRANSCRIPTIONAL REPRESSOR ALLR"/>
    <property type="match status" value="1"/>
</dbReference>
<dbReference type="InterPro" id="IPR005511">
    <property type="entry name" value="SMP-30"/>
</dbReference>
<dbReference type="PRINTS" id="PR01790">
    <property type="entry name" value="SMP30FAMILY"/>
</dbReference>